<dbReference type="CDD" id="cd03293">
    <property type="entry name" value="ABC_NrtD_SsuB_transporters"/>
    <property type="match status" value="1"/>
</dbReference>
<proteinExistence type="inferred from homology"/>
<evidence type="ECO:0000256" key="1">
    <source>
        <dbReference type="ARBA" id="ARBA00005417"/>
    </source>
</evidence>
<dbReference type="PANTHER" id="PTHR42788">
    <property type="entry name" value="TAURINE IMPORT ATP-BINDING PROTEIN-RELATED"/>
    <property type="match status" value="1"/>
</dbReference>
<dbReference type="EMBL" id="JACBYR010000002">
    <property type="protein sequence ID" value="NYE85150.1"/>
    <property type="molecule type" value="Genomic_DNA"/>
</dbReference>
<comment type="caution">
    <text evidence="7">The sequence shown here is derived from an EMBL/GenBank/DDBJ whole genome shotgun (WGS) entry which is preliminary data.</text>
</comment>
<dbReference type="Gene3D" id="3.40.50.300">
    <property type="entry name" value="P-loop containing nucleotide triphosphate hydrolases"/>
    <property type="match status" value="1"/>
</dbReference>
<keyword evidence="8" id="KW-1185">Reference proteome</keyword>
<dbReference type="RefSeq" id="WP_179589147.1">
    <property type="nucleotide sequence ID" value="NZ_JACBYR010000002.1"/>
</dbReference>
<dbReference type="InterPro" id="IPR027417">
    <property type="entry name" value="P-loop_NTPase"/>
</dbReference>
<dbReference type="GO" id="GO:0005524">
    <property type="term" value="F:ATP binding"/>
    <property type="evidence" value="ECO:0007669"/>
    <property type="project" value="UniProtKB-KW"/>
</dbReference>
<dbReference type="Pfam" id="PF00005">
    <property type="entry name" value="ABC_tran"/>
    <property type="match status" value="1"/>
</dbReference>
<dbReference type="InterPro" id="IPR050166">
    <property type="entry name" value="ABC_transporter_ATP-bind"/>
</dbReference>
<comment type="similarity">
    <text evidence="1">Belongs to the ABC transporter superfamily.</text>
</comment>
<dbReference type="GO" id="GO:0016887">
    <property type="term" value="F:ATP hydrolysis activity"/>
    <property type="evidence" value="ECO:0007669"/>
    <property type="project" value="InterPro"/>
</dbReference>
<evidence type="ECO:0000256" key="3">
    <source>
        <dbReference type="ARBA" id="ARBA00022475"/>
    </source>
</evidence>
<evidence type="ECO:0000256" key="4">
    <source>
        <dbReference type="ARBA" id="ARBA00022741"/>
    </source>
</evidence>
<evidence type="ECO:0000259" key="6">
    <source>
        <dbReference type="PROSITE" id="PS50893"/>
    </source>
</evidence>
<dbReference type="PROSITE" id="PS00211">
    <property type="entry name" value="ABC_TRANSPORTER_1"/>
    <property type="match status" value="1"/>
</dbReference>
<dbReference type="PROSITE" id="PS50893">
    <property type="entry name" value="ABC_TRANSPORTER_2"/>
    <property type="match status" value="1"/>
</dbReference>
<name>A0A7Y9IYH4_9BURK</name>
<dbReference type="PANTHER" id="PTHR42788:SF13">
    <property type="entry name" value="ALIPHATIC SULFONATES IMPORT ATP-BINDING PROTEIN SSUB"/>
    <property type="match status" value="1"/>
</dbReference>
<dbReference type="InterPro" id="IPR003593">
    <property type="entry name" value="AAA+_ATPase"/>
</dbReference>
<sequence length="264" mass="28776">MTATQSPDALVLRDVSKTYPSAHGSTLALDRVSLSVAPGEFVSIIGHSGCGKSTLLRLVAGLDKAFTGAITFDGQAIIGPSLERGIVFQEHRLFPWLSVRQNVGLAIQEAPLSKVEKAERIQSRIDLVGLQGFEDAFPFQLSGGMAQRVAIARALTARPKLLLLDEPFGALDAFNRLNMQTELRRVWQEQQVPMVLVTHDVEEAIFLSDRVVVMSPRPGRIQRIVPVPRGLSRDRTIPEFVAIKRLLLDELGESLAGAGHSQAA</sequence>
<dbReference type="InterPro" id="IPR017871">
    <property type="entry name" value="ABC_transporter-like_CS"/>
</dbReference>
<dbReference type="SMART" id="SM00382">
    <property type="entry name" value="AAA"/>
    <property type="match status" value="1"/>
</dbReference>
<dbReference type="Proteomes" id="UP000542125">
    <property type="component" value="Unassembled WGS sequence"/>
</dbReference>
<keyword evidence="2" id="KW-0813">Transport</keyword>
<evidence type="ECO:0000313" key="8">
    <source>
        <dbReference type="Proteomes" id="UP000542125"/>
    </source>
</evidence>
<evidence type="ECO:0000256" key="2">
    <source>
        <dbReference type="ARBA" id="ARBA00022448"/>
    </source>
</evidence>
<keyword evidence="4" id="KW-0547">Nucleotide-binding</keyword>
<keyword evidence="3" id="KW-0472">Membrane</keyword>
<keyword evidence="5" id="KW-0067">ATP-binding</keyword>
<dbReference type="AlphaFoldDB" id="A0A7Y9IYH4"/>
<gene>
    <name evidence="7" type="ORF">FHW18_004457</name>
</gene>
<evidence type="ECO:0000313" key="7">
    <source>
        <dbReference type="EMBL" id="NYE85150.1"/>
    </source>
</evidence>
<evidence type="ECO:0000256" key="5">
    <source>
        <dbReference type="ARBA" id="ARBA00022840"/>
    </source>
</evidence>
<reference evidence="7 8" key="1">
    <citation type="submission" date="2020-07" db="EMBL/GenBank/DDBJ databases">
        <title>Genomic Encyclopedia of Type Strains, Phase IV (KMG-V): Genome sequencing to study the core and pangenomes of soil and plant-associated prokaryotes.</title>
        <authorList>
            <person name="Whitman W."/>
        </authorList>
    </citation>
    <scope>NUCLEOTIDE SEQUENCE [LARGE SCALE GENOMIC DNA]</scope>
    <source>
        <strain evidence="7 8">SAS40</strain>
    </source>
</reference>
<accession>A0A7Y9IYH4</accession>
<dbReference type="InterPro" id="IPR003439">
    <property type="entry name" value="ABC_transporter-like_ATP-bd"/>
</dbReference>
<protein>
    <submittedName>
        <fullName evidence="7">ABC-type nitrate/sulfonate/bicarbonate transport system ATPase subunit</fullName>
    </submittedName>
</protein>
<dbReference type="SUPFAM" id="SSF52540">
    <property type="entry name" value="P-loop containing nucleoside triphosphate hydrolases"/>
    <property type="match status" value="1"/>
</dbReference>
<organism evidence="7 8">
    <name type="scientific">Pigmentiphaga litoralis</name>
    <dbReference type="NCBI Taxonomy" id="516702"/>
    <lineage>
        <taxon>Bacteria</taxon>
        <taxon>Pseudomonadati</taxon>
        <taxon>Pseudomonadota</taxon>
        <taxon>Betaproteobacteria</taxon>
        <taxon>Burkholderiales</taxon>
        <taxon>Alcaligenaceae</taxon>
        <taxon>Pigmentiphaga</taxon>
    </lineage>
</organism>
<feature type="domain" description="ABC transporter" evidence="6">
    <location>
        <begin position="10"/>
        <end position="243"/>
    </location>
</feature>
<keyword evidence="3" id="KW-1003">Cell membrane</keyword>